<comment type="similarity">
    <text evidence="1">Belongs to the peptidase C59 family.</text>
</comment>
<dbReference type="EMBL" id="MWWU01000002">
    <property type="protein sequence ID" value="OZG55802.1"/>
    <property type="molecule type" value="Genomic_DNA"/>
</dbReference>
<reference evidence="4 5" key="1">
    <citation type="journal article" date="2017" name="BMC Genomics">
        <title>Comparative genomic and phylogenomic analyses of the Bifidobacteriaceae family.</title>
        <authorList>
            <person name="Lugli G.A."/>
            <person name="Milani C."/>
            <person name="Turroni F."/>
            <person name="Duranti S."/>
            <person name="Mancabelli L."/>
            <person name="Mangifesta M."/>
            <person name="Ferrario C."/>
            <person name="Modesto M."/>
            <person name="Mattarelli P."/>
            <person name="Jiri K."/>
            <person name="van Sinderen D."/>
            <person name="Ventura M."/>
        </authorList>
    </citation>
    <scope>NUCLEOTIDE SEQUENCE [LARGE SCALE GENOMIC DNA]</scope>
    <source>
        <strain evidence="4 5">LMG 21773</strain>
    </source>
</reference>
<evidence type="ECO:0000313" key="5">
    <source>
        <dbReference type="Proteomes" id="UP000228976"/>
    </source>
</evidence>
<name>A0A261F9J4_9BIFI</name>
<evidence type="ECO:0000256" key="1">
    <source>
        <dbReference type="ARBA" id="ARBA00006625"/>
    </source>
</evidence>
<organism evidence="4 5">
    <name type="scientific">Aeriscardovia aeriphila</name>
    <dbReference type="NCBI Taxonomy" id="218139"/>
    <lineage>
        <taxon>Bacteria</taxon>
        <taxon>Bacillati</taxon>
        <taxon>Actinomycetota</taxon>
        <taxon>Actinomycetes</taxon>
        <taxon>Bifidobacteriales</taxon>
        <taxon>Bifidobacteriaceae</taxon>
        <taxon>Aeriscardovia</taxon>
    </lineage>
</organism>
<dbReference type="AlphaFoldDB" id="A0A261F9J4"/>
<dbReference type="Proteomes" id="UP000228976">
    <property type="component" value="Unassembled WGS sequence"/>
</dbReference>
<evidence type="ECO:0000313" key="4">
    <source>
        <dbReference type="EMBL" id="OZG55802.1"/>
    </source>
</evidence>
<comment type="caution">
    <text evidence="4">The sequence shown here is derived from an EMBL/GenBank/DDBJ whole genome shotgun (WGS) entry which is preliminary data.</text>
</comment>
<proteinExistence type="inferred from homology"/>
<protein>
    <submittedName>
        <fullName evidence="4">Choloylglycine hydrolase</fullName>
    </submittedName>
</protein>
<dbReference type="Pfam" id="PF02275">
    <property type="entry name" value="CBAH"/>
    <property type="match status" value="1"/>
</dbReference>
<keyword evidence="5" id="KW-1185">Reference proteome</keyword>
<sequence>MAYNSAKVTSMCTTFVFPTPAGTFAGRNLDLDRHFSERVVLTPRNLPLTFRNGEQLAQHEALLGMATAAGNTPLYAEAINEAGLYMAGLYFPSSAHFVPRGKSSASLGIASFEFITYVLTHAHTVEQARTLLADAYLTDEAFAPGLPVADLHFFLTDLTGQALVAEQTGERLELKDDPAQVLTNNPPLEFQLEHLRYFMHVSPTAPANNFSASGSALSLAPNAQGFGQIGIPGDSTAASRFIRAAFHVQHATRPDTVEASITQVFHILDAVSMVAGATVNGEGLAEVTLYSAALDMSHFAYYVTTYDNRRIMAVHPSTDALEGSSLMQVALQNTPNFEKAELSLLG</sequence>
<keyword evidence="2 4" id="KW-0378">Hydrolase</keyword>
<dbReference type="PANTHER" id="PTHR35527">
    <property type="entry name" value="CHOLOYLGLYCINE HYDROLASE"/>
    <property type="match status" value="1"/>
</dbReference>
<dbReference type="PANTHER" id="PTHR35527:SF2">
    <property type="entry name" value="HYDROLASE"/>
    <property type="match status" value="1"/>
</dbReference>
<dbReference type="Gene3D" id="3.60.60.10">
    <property type="entry name" value="Penicillin V Acylase, Chain A"/>
    <property type="match status" value="1"/>
</dbReference>
<dbReference type="InterPro" id="IPR029055">
    <property type="entry name" value="Ntn_hydrolases_N"/>
</dbReference>
<dbReference type="GO" id="GO:0016787">
    <property type="term" value="F:hydrolase activity"/>
    <property type="evidence" value="ECO:0007669"/>
    <property type="project" value="UniProtKB-KW"/>
</dbReference>
<dbReference type="SUPFAM" id="SSF56235">
    <property type="entry name" value="N-terminal nucleophile aminohydrolases (Ntn hydrolases)"/>
    <property type="match status" value="1"/>
</dbReference>
<accession>A0A261F9J4</accession>
<dbReference type="InterPro" id="IPR029132">
    <property type="entry name" value="CBAH/NAAA_C"/>
</dbReference>
<evidence type="ECO:0000256" key="2">
    <source>
        <dbReference type="ARBA" id="ARBA00022801"/>
    </source>
</evidence>
<dbReference type="InterPro" id="IPR052193">
    <property type="entry name" value="Peptidase_C59"/>
</dbReference>
<evidence type="ECO:0000259" key="3">
    <source>
        <dbReference type="Pfam" id="PF02275"/>
    </source>
</evidence>
<feature type="domain" description="Choloylglycine hydrolase/NAAA C-terminal" evidence="3">
    <location>
        <begin position="12"/>
        <end position="326"/>
    </location>
</feature>
<gene>
    <name evidence="4" type="ORF">AEAE_0290</name>
</gene>